<dbReference type="InterPro" id="IPR001627">
    <property type="entry name" value="Semap_dom"/>
</dbReference>
<dbReference type="CDD" id="cd00603">
    <property type="entry name" value="IPT_PCSR"/>
    <property type="match status" value="1"/>
</dbReference>
<organism evidence="21 22">
    <name type="scientific">Aplysia californica</name>
    <name type="common">California sea hare</name>
    <dbReference type="NCBI Taxonomy" id="6500"/>
    <lineage>
        <taxon>Eukaryota</taxon>
        <taxon>Metazoa</taxon>
        <taxon>Spiralia</taxon>
        <taxon>Lophotrochozoa</taxon>
        <taxon>Mollusca</taxon>
        <taxon>Gastropoda</taxon>
        <taxon>Heterobranchia</taxon>
        <taxon>Euthyneura</taxon>
        <taxon>Tectipleura</taxon>
        <taxon>Aplysiida</taxon>
        <taxon>Aplysioidea</taxon>
        <taxon>Aplysiidae</taxon>
        <taxon>Aplysia</taxon>
    </lineage>
</organism>
<evidence type="ECO:0000256" key="18">
    <source>
        <dbReference type="SAM" id="SignalP"/>
    </source>
</evidence>
<keyword evidence="21" id="KW-1185">Reference proteome</keyword>
<dbReference type="Gene3D" id="1.10.510.10">
    <property type="entry name" value="Transferase(Phosphotransferase) domain 1"/>
    <property type="match status" value="1"/>
</dbReference>
<dbReference type="SMART" id="SM00423">
    <property type="entry name" value="PSI"/>
    <property type="match status" value="1"/>
</dbReference>
<feature type="signal peptide" evidence="18">
    <location>
        <begin position="1"/>
        <end position="21"/>
    </location>
</feature>
<keyword evidence="15" id="KW-0547">Nucleotide-binding</keyword>
<evidence type="ECO:0000256" key="9">
    <source>
        <dbReference type="ARBA" id="ARBA00023136"/>
    </source>
</evidence>
<dbReference type="InterPro" id="IPR050122">
    <property type="entry name" value="RTK"/>
</dbReference>
<keyword evidence="15" id="KW-0067">ATP-binding</keyword>
<comment type="catalytic activity">
    <reaction evidence="13">
        <text>L-tyrosyl-[protein] + ATP = O-phospho-L-tyrosyl-[protein] + ADP + H(+)</text>
        <dbReference type="Rhea" id="RHEA:10596"/>
        <dbReference type="Rhea" id="RHEA-COMP:10136"/>
        <dbReference type="Rhea" id="RHEA-COMP:20101"/>
        <dbReference type="ChEBI" id="CHEBI:15378"/>
        <dbReference type="ChEBI" id="CHEBI:30616"/>
        <dbReference type="ChEBI" id="CHEBI:46858"/>
        <dbReference type="ChEBI" id="CHEBI:61978"/>
        <dbReference type="ChEBI" id="CHEBI:456216"/>
        <dbReference type="EC" id="2.7.10.1"/>
    </reaction>
</comment>
<dbReference type="Gene3D" id="2.60.40.10">
    <property type="entry name" value="Immunoglobulins"/>
    <property type="match status" value="2"/>
</dbReference>
<evidence type="ECO:0000256" key="16">
    <source>
        <dbReference type="SAM" id="MobiDB-lite"/>
    </source>
</evidence>
<dbReference type="PROSITE" id="PS51004">
    <property type="entry name" value="SEMA"/>
    <property type="match status" value="1"/>
</dbReference>
<evidence type="ECO:0000313" key="22">
    <source>
        <dbReference type="RefSeq" id="XP_012942361.1"/>
    </source>
</evidence>
<sequence length="1397" mass="156154">MWWRPCCLCLVMALVAQCSKGQSADAVEEVPIPSYTIESKYSPLHALAVDKKRGMLYVGGRNVLLQLDRNMSLVSRVNRGPVRFDSSCAPNSLCEGGTLQPNDFKVVVVSKVKDKLLACGSAHQGLCSVHSLSNISAMEELRGSTLGRLVAGRKSSLVLLGSAGKDFPFELAYVFQEYDGRAPEYTPHQMSIRKFFLNGTHYSMHYLQDDKATSEFSGLGIRAEFLSNYYMSFVYTFEYKNYLYVVMNQQRKVTFPNLVRVKIGRICSRDTLLSSYIETELKCHYGTEDLLYNKAQSVVMSDGRLYLTAVHLKSGTRFQIDDSRGTALCVTQMSVIEDAFIEGIYSCYQGQGNRLDWNRGPGVRCKQQQSFMTEIMEGNFCGSPDNAGIESSKEVIMDHLASFGTITTAMTAVQSNKTQTLLALGDIDGNIRKVFHQIHTYGTREVSSVHQVLVYKVSPKPIGQAMNVDRDGRLIVTTGDKVMQFPINSCALHRDCDDCIVSDDPLDCGWCGNKCVVESDCPTSLQWMSLRKDYRACPPSVFSVTPKAGPVDGGTLLTIHGKNFGSAQSTHNLTIDGVACEKKSVNNSVIICETKSAAEETSGLVIVDVKDSIAMSKRPYQIYGFTPSPEPFHFKKPIISTFEPQRGPRAGGTNITIRGRNLDVGTSIRVVIADHAECKIIPGSVNSTQVSCTTKLWRNSARSRKRKSVSERAHVSGSLEVSIDAAKIVPAKNGQLIPFYYMPNPEVNNFHPKRSFVSGGLPITVRGSNLDASVAPQLRGTYGNPNDNLDSSAICETQDDGQVMICPSMNVTKVTGLRVIERPPEVVHVYFLFDGYKVPSDHVLSDFSTFQYYNDPKFSPFPKTVKEFDVSEKEISFFGKNFIGIKTTVHIFIGGKLCNVTSVMEDELKCTPDYTDLSVGEGKKYLVEVQVGNLVFNNSDIGYVEYRKSVADATVSTVVVTLCVLIAVLFIFGMIMLCLMKRQRCGFFKPKYDDSRTVQYTADQEVGLIRPGVPRNPNADNDYTDGGIYGASASPYQATAHIDEETLHLIVSEHLLVNRKYLTLADEIGKGNFGCVKRGFLTMPNQKGDILVAVKTLHDNNPRDIELQSFLEEALRMKDFNHPNVLDLIGVCLDLDEMPLVVLPFMKHGDLHTYIRDEKNQPTIKDLIMFGIDIAKGMEYLASLKFVHRDLAARNCMLDEEFHVRVADFGLARDIYEKEYYSSANKKAKLPVKWMAIESLEKGNYSAKSDVWSYGIVLWELMTRGLVPYPGVDNWDIIRYLKAGRRMPHPNYCPDPLYQIMLQCWQEEPEERPSFGKLVDDITTMIDQIEHRTGAHRRNIQSTYVNVNECNHYHYRDEVPGMGGAEPRPIVVRPSESEKENDDVFEEGPKPKEDTTC</sequence>
<dbReference type="InterPro" id="IPR000719">
    <property type="entry name" value="Prot_kinase_dom"/>
</dbReference>
<dbReference type="SUPFAM" id="SSF81296">
    <property type="entry name" value="E set domains"/>
    <property type="match status" value="3"/>
</dbReference>
<dbReference type="GeneID" id="101857354"/>
<dbReference type="InterPro" id="IPR020635">
    <property type="entry name" value="Tyr_kinase_cat_dom"/>
</dbReference>
<dbReference type="InterPro" id="IPR011009">
    <property type="entry name" value="Kinase-like_dom_sf"/>
</dbReference>
<keyword evidence="9 17" id="KW-0472">Membrane</keyword>
<dbReference type="Pfam" id="PF07714">
    <property type="entry name" value="PK_Tyr_Ser-Thr"/>
    <property type="match status" value="1"/>
</dbReference>
<accession>A0ABM1A7J3</accession>
<feature type="transmembrane region" description="Helical" evidence="17">
    <location>
        <begin position="958"/>
        <end position="979"/>
    </location>
</feature>
<dbReference type="InterPro" id="IPR017441">
    <property type="entry name" value="Protein_kinase_ATP_BS"/>
</dbReference>
<evidence type="ECO:0000256" key="8">
    <source>
        <dbReference type="ARBA" id="ARBA00022989"/>
    </source>
</evidence>
<gene>
    <name evidence="22" type="primary">LOC101857354</name>
</gene>
<keyword evidence="4 17" id="KW-0812">Transmembrane</keyword>
<feature type="binding site" evidence="15">
    <location>
        <position position="1095"/>
    </location>
    <ligand>
        <name>ATP</name>
        <dbReference type="ChEBI" id="CHEBI:30616"/>
    </ligand>
</feature>
<evidence type="ECO:0000256" key="2">
    <source>
        <dbReference type="ARBA" id="ARBA00010297"/>
    </source>
</evidence>
<dbReference type="Pfam" id="PF01437">
    <property type="entry name" value="PSI"/>
    <property type="match status" value="1"/>
</dbReference>
<dbReference type="RefSeq" id="XP_012942361.1">
    <property type="nucleotide sequence ID" value="XM_013086907.2"/>
</dbReference>
<evidence type="ECO:0000259" key="20">
    <source>
        <dbReference type="PROSITE" id="PS51004"/>
    </source>
</evidence>
<evidence type="ECO:0000259" key="19">
    <source>
        <dbReference type="PROSITE" id="PS50011"/>
    </source>
</evidence>
<dbReference type="SUPFAM" id="SSF101912">
    <property type="entry name" value="Sema domain"/>
    <property type="match status" value="1"/>
</dbReference>
<evidence type="ECO:0000256" key="4">
    <source>
        <dbReference type="ARBA" id="ARBA00022692"/>
    </source>
</evidence>
<reference evidence="22" key="1">
    <citation type="submission" date="2025-08" db="UniProtKB">
        <authorList>
            <consortium name="RefSeq"/>
        </authorList>
    </citation>
    <scope>IDENTIFICATION</scope>
</reference>
<dbReference type="SUPFAM" id="SSF103575">
    <property type="entry name" value="Plexin repeat"/>
    <property type="match status" value="1"/>
</dbReference>
<keyword evidence="11 22" id="KW-0675">Receptor</keyword>
<dbReference type="Proteomes" id="UP000694888">
    <property type="component" value="Unplaced"/>
</dbReference>
<evidence type="ECO:0000313" key="21">
    <source>
        <dbReference type="Proteomes" id="UP000694888"/>
    </source>
</evidence>
<dbReference type="InterPro" id="IPR014756">
    <property type="entry name" value="Ig_E-set"/>
</dbReference>
<evidence type="ECO:0000256" key="7">
    <source>
        <dbReference type="ARBA" id="ARBA00022843"/>
    </source>
</evidence>
<evidence type="ECO:0000256" key="5">
    <source>
        <dbReference type="ARBA" id="ARBA00022729"/>
    </source>
</evidence>
<dbReference type="PANTHER" id="PTHR24416">
    <property type="entry name" value="TYROSINE-PROTEIN KINASE RECEPTOR"/>
    <property type="match status" value="1"/>
</dbReference>
<evidence type="ECO:0000256" key="1">
    <source>
        <dbReference type="ARBA" id="ARBA00004167"/>
    </source>
</evidence>
<dbReference type="InterPro" id="IPR002909">
    <property type="entry name" value="IPT_dom"/>
</dbReference>
<evidence type="ECO:0000256" key="12">
    <source>
        <dbReference type="ARBA" id="ARBA00023180"/>
    </source>
</evidence>
<feature type="chain" id="PRO_5045860880" description="receptor protein-tyrosine kinase" evidence="18">
    <location>
        <begin position="22"/>
        <end position="1397"/>
    </location>
</feature>
<dbReference type="Gene3D" id="3.30.1680.10">
    <property type="entry name" value="ligand-binding face of the semaphorins, domain 2"/>
    <property type="match status" value="1"/>
</dbReference>
<dbReference type="PRINTS" id="PR00109">
    <property type="entry name" value="TYRKINASE"/>
</dbReference>
<evidence type="ECO:0000256" key="3">
    <source>
        <dbReference type="ARBA" id="ARBA00011902"/>
    </source>
</evidence>
<keyword evidence="7" id="KW-0832">Ubl conjugation</keyword>
<dbReference type="InterPro" id="IPR015943">
    <property type="entry name" value="WD40/YVTN_repeat-like_dom_sf"/>
</dbReference>
<dbReference type="PROSITE" id="PS00107">
    <property type="entry name" value="PROTEIN_KINASE_ATP"/>
    <property type="match status" value="1"/>
</dbReference>
<evidence type="ECO:0000256" key="15">
    <source>
        <dbReference type="PROSITE-ProRule" id="PRU10141"/>
    </source>
</evidence>
<dbReference type="PROSITE" id="PS50011">
    <property type="entry name" value="PROTEIN_KINASE_DOM"/>
    <property type="match status" value="1"/>
</dbReference>
<feature type="domain" description="Protein kinase" evidence="19">
    <location>
        <begin position="1062"/>
        <end position="1326"/>
    </location>
</feature>
<dbReference type="InterPro" id="IPR016201">
    <property type="entry name" value="PSI"/>
</dbReference>
<dbReference type="EC" id="2.7.10.1" evidence="3"/>
<dbReference type="PROSITE" id="PS00109">
    <property type="entry name" value="PROTEIN_KINASE_TYR"/>
    <property type="match status" value="1"/>
</dbReference>
<protein>
    <recommendedName>
        <fullName evidence="3">receptor protein-tyrosine kinase</fullName>
        <ecNumber evidence="3">2.7.10.1</ecNumber>
    </recommendedName>
</protein>
<proteinExistence type="inferred from homology"/>
<dbReference type="SUPFAM" id="SSF56112">
    <property type="entry name" value="Protein kinase-like (PK-like)"/>
    <property type="match status" value="1"/>
</dbReference>
<keyword evidence="10" id="KW-1015">Disulfide bond</keyword>
<dbReference type="InterPro" id="IPR036352">
    <property type="entry name" value="Semap_dom_sf"/>
</dbReference>
<name>A0ABM1A7J3_APLCA</name>
<evidence type="ECO:0000256" key="6">
    <source>
        <dbReference type="ARBA" id="ARBA00022737"/>
    </source>
</evidence>
<comment type="subcellular location">
    <subcellularLocation>
        <location evidence="1">Membrane</location>
        <topology evidence="1">Single-pass membrane protein</topology>
    </subcellularLocation>
</comment>
<dbReference type="InterPro" id="IPR001245">
    <property type="entry name" value="Ser-Thr/Tyr_kinase_cat_dom"/>
</dbReference>
<comment type="similarity">
    <text evidence="2">Belongs to the plexin family.</text>
</comment>
<dbReference type="Pfam" id="PF01833">
    <property type="entry name" value="TIG"/>
    <property type="match status" value="2"/>
</dbReference>
<dbReference type="PANTHER" id="PTHR24416:SF564">
    <property type="entry name" value="MACROPHAGE-STIMULATING PROTEIN RECEPTOR"/>
    <property type="match status" value="1"/>
</dbReference>
<evidence type="ECO:0000256" key="14">
    <source>
        <dbReference type="PROSITE-ProRule" id="PRU00352"/>
    </source>
</evidence>
<evidence type="ECO:0000256" key="10">
    <source>
        <dbReference type="ARBA" id="ARBA00023157"/>
    </source>
</evidence>
<dbReference type="Gene3D" id="2.130.10.10">
    <property type="entry name" value="YVTN repeat-like/Quinoprotein amine dehydrogenase"/>
    <property type="match status" value="1"/>
</dbReference>
<dbReference type="SMART" id="SM00630">
    <property type="entry name" value="Sema"/>
    <property type="match status" value="1"/>
</dbReference>
<keyword evidence="5 18" id="KW-0732">Signal</keyword>
<evidence type="ECO:0000256" key="17">
    <source>
        <dbReference type="SAM" id="Phobius"/>
    </source>
</evidence>
<feature type="compositionally biased region" description="Basic and acidic residues" evidence="16">
    <location>
        <begin position="1387"/>
        <end position="1397"/>
    </location>
</feature>
<dbReference type="InterPro" id="IPR008266">
    <property type="entry name" value="Tyr_kinase_AS"/>
</dbReference>
<dbReference type="SMART" id="SM00219">
    <property type="entry name" value="TyrKc"/>
    <property type="match status" value="1"/>
</dbReference>
<feature type="domain" description="Sema" evidence="20">
    <location>
        <begin position="15"/>
        <end position="487"/>
    </location>
</feature>
<dbReference type="Gene3D" id="3.30.200.20">
    <property type="entry name" value="Phosphorylase Kinase, domain 1"/>
    <property type="match status" value="1"/>
</dbReference>
<feature type="region of interest" description="Disordered" evidence="16">
    <location>
        <begin position="1358"/>
        <end position="1397"/>
    </location>
</feature>
<dbReference type="InterPro" id="IPR013783">
    <property type="entry name" value="Ig-like_fold"/>
</dbReference>
<keyword evidence="6" id="KW-0677">Repeat</keyword>
<evidence type="ECO:0000256" key="11">
    <source>
        <dbReference type="ARBA" id="ARBA00023170"/>
    </source>
</evidence>
<keyword evidence="8 17" id="KW-1133">Transmembrane helix</keyword>
<keyword evidence="12" id="KW-0325">Glycoprotein</keyword>
<evidence type="ECO:0000256" key="13">
    <source>
        <dbReference type="ARBA" id="ARBA00051243"/>
    </source>
</evidence>
<dbReference type="InterPro" id="IPR002165">
    <property type="entry name" value="Plexin_repeat"/>
</dbReference>
<comment type="caution">
    <text evidence="14">Lacks conserved residue(s) required for the propagation of feature annotation.</text>
</comment>
<dbReference type="SMART" id="SM00429">
    <property type="entry name" value="IPT"/>
    <property type="match status" value="3"/>
</dbReference>